<keyword evidence="4 20" id="KW-0245">EGF-like domain</keyword>
<dbReference type="PROSITE" id="PS00107">
    <property type="entry name" value="PROTEIN_KINASE_ATP"/>
    <property type="match status" value="1"/>
</dbReference>
<evidence type="ECO:0000259" key="27">
    <source>
        <dbReference type="PROSITE" id="PS50927"/>
    </source>
</evidence>
<evidence type="ECO:0000256" key="19">
    <source>
        <dbReference type="PIRNR" id="PIRNR000641"/>
    </source>
</evidence>
<proteinExistence type="inferred from homology"/>
<evidence type="ECO:0000313" key="29">
    <source>
        <dbReference type="EMBL" id="KAG6532361.1"/>
    </source>
</evidence>
<feature type="domain" description="Protein kinase" evidence="25">
    <location>
        <begin position="552"/>
        <end position="830"/>
    </location>
</feature>
<dbReference type="Pfam" id="PF00954">
    <property type="entry name" value="S_locus_glycop"/>
    <property type="match status" value="1"/>
</dbReference>
<dbReference type="CDD" id="cd14066">
    <property type="entry name" value="STKc_IRAK"/>
    <property type="match status" value="1"/>
</dbReference>
<feature type="binding site" evidence="21">
    <location>
        <position position="581"/>
    </location>
    <ligand>
        <name>ATP</name>
        <dbReference type="ChEBI" id="CHEBI:30616"/>
    </ligand>
</feature>
<dbReference type="PROSITE" id="PS00108">
    <property type="entry name" value="PROTEIN_KINASE_ST"/>
    <property type="match status" value="1"/>
</dbReference>
<keyword evidence="6 23" id="KW-0812">Transmembrane</keyword>
<dbReference type="InterPro" id="IPR008271">
    <property type="entry name" value="Ser/Thr_kinase_AS"/>
</dbReference>
<dbReference type="GO" id="GO:0005886">
    <property type="term" value="C:plasma membrane"/>
    <property type="evidence" value="ECO:0007669"/>
    <property type="project" value="UniProtKB-SubCell"/>
</dbReference>
<keyword evidence="7 24" id="KW-0732">Signal</keyword>
<evidence type="ECO:0000256" key="17">
    <source>
        <dbReference type="ARBA" id="ARBA00047899"/>
    </source>
</evidence>
<evidence type="ECO:0000256" key="13">
    <source>
        <dbReference type="ARBA" id="ARBA00023136"/>
    </source>
</evidence>
<dbReference type="PIRSF" id="PIRSF000641">
    <property type="entry name" value="SRK"/>
    <property type="match status" value="1"/>
</dbReference>
<accession>A0A8J5M295</accession>
<evidence type="ECO:0000256" key="3">
    <source>
        <dbReference type="ARBA" id="ARBA00022527"/>
    </source>
</evidence>
<comment type="subcellular location">
    <subcellularLocation>
        <location evidence="1">Cell membrane</location>
        <topology evidence="1">Single-pass type I membrane protein</topology>
    </subcellularLocation>
</comment>
<dbReference type="PROSITE" id="PS50011">
    <property type="entry name" value="PROTEIN_KINASE_DOM"/>
    <property type="match status" value="1"/>
</dbReference>
<reference evidence="29 30" key="1">
    <citation type="submission" date="2020-08" db="EMBL/GenBank/DDBJ databases">
        <title>Plant Genome Project.</title>
        <authorList>
            <person name="Zhang R.-G."/>
        </authorList>
    </citation>
    <scope>NUCLEOTIDE SEQUENCE [LARGE SCALE GENOMIC DNA]</scope>
    <source>
        <tissue evidence="29">Rhizome</tissue>
    </source>
</reference>
<evidence type="ECO:0000256" key="4">
    <source>
        <dbReference type="ARBA" id="ARBA00022536"/>
    </source>
</evidence>
<dbReference type="Pfam" id="PF01453">
    <property type="entry name" value="B_lectin"/>
    <property type="match status" value="1"/>
</dbReference>
<evidence type="ECO:0000256" key="11">
    <source>
        <dbReference type="ARBA" id="ARBA00022840"/>
    </source>
</evidence>
<feature type="region of interest" description="Disordered" evidence="22">
    <location>
        <begin position="481"/>
        <end position="511"/>
    </location>
</feature>
<gene>
    <name evidence="29" type="ORF">ZIOFF_006201</name>
</gene>
<dbReference type="PROSITE" id="PS50927">
    <property type="entry name" value="BULB_LECTIN"/>
    <property type="match status" value="1"/>
</dbReference>
<evidence type="ECO:0000256" key="16">
    <source>
        <dbReference type="ARBA" id="ARBA00023180"/>
    </source>
</evidence>
<sequence length="861" mass="94971">MRTRSHAILLLPFVLLQALGVLAGDTMSPGTSISRGENLTSARNVFVLGFFSRGASTAYYLGIWYAVDPRAVVWVANRNASLTSSAGGELTLTDSGELFLSNNATGRIVWNASRVTPSAAQNPVLLRLLDSGNLILTNVSDNATLWQSFDEPCDTSLPGVKLGTLNLPSGAESRRRLVSWRNATDPSPGDYVYEMADGCVPEFYLRRGEQVIFRTGPWNGDTFSGYPDLVQNSRLNYTFVLNGSRAYYYTTEPPGSRVLSRAVVNPATGHYERWSRNLDQGEWSLNWSVPQDQCDSYAKCGANGVCSVIYTTVSCVCLEGFAEANDGSRCERRRNLSCASDKFWPVQHVKLPDTANAMAVGGASGLSECRDWCSRNCSCSAYAWVGPSGCVAWTGDLWDLRAFPQKGNDELFVRLSASEFGSDRKTVLFITIPLVVGFLLMLCLGLLIWRRRYRRKQGSLRNGTAASAKIACSELDLSKTTEPGKSLGSNNPSHWERARQVSTSYSDSSDPQPYSIISDRIGIRDGAEGQVNIASALPSFDLPTIIAATNDFSDVNKLGEGGFGVVYMGQLQDGQRIAVKKLSRCSSQGPDEFRNELTLIANLQHRNLVRLLGYCIDGDERILILEYMEKKSLDGFIFDKSQGASLNWQKRLDIIVGIARGLLYLHQDSNLRVVHRDLKLSNILLDKDMTPKISDFGIARIFQGDAFNETATSRPIGTFGYMAPEYITSGIFSCKSDVFSFGVLVLEILSGKRNRVFNQADAQLNLLGHAYKLWKEGRSLDILDGTLDCSYPPAEILRCIRMALLCVQGNREDRPTMAEVVMMLASDDLLLTPLKQPTLIVMNNEEEFSFSKEISATLTGR</sequence>
<evidence type="ECO:0000313" key="30">
    <source>
        <dbReference type="Proteomes" id="UP000734854"/>
    </source>
</evidence>
<evidence type="ECO:0000256" key="20">
    <source>
        <dbReference type="PROSITE-ProRule" id="PRU00076"/>
    </source>
</evidence>
<dbReference type="InterPro" id="IPR001480">
    <property type="entry name" value="Bulb-type_lectin_dom"/>
</dbReference>
<keyword evidence="2" id="KW-1003">Cell membrane</keyword>
<dbReference type="InterPro" id="IPR017441">
    <property type="entry name" value="Protein_kinase_ATP_BS"/>
</dbReference>
<dbReference type="Pfam" id="PF08276">
    <property type="entry name" value="PAN_2"/>
    <property type="match status" value="1"/>
</dbReference>
<evidence type="ECO:0000256" key="21">
    <source>
        <dbReference type="PROSITE-ProRule" id="PRU10141"/>
    </source>
</evidence>
<evidence type="ECO:0000256" key="1">
    <source>
        <dbReference type="ARBA" id="ARBA00004251"/>
    </source>
</evidence>
<feature type="chain" id="PRO_5035242343" description="Receptor-like serine/threonine-protein kinase" evidence="24">
    <location>
        <begin position="24"/>
        <end position="861"/>
    </location>
</feature>
<feature type="domain" description="EGF-like" evidence="26">
    <location>
        <begin position="290"/>
        <end position="331"/>
    </location>
</feature>
<dbReference type="FunFam" id="3.30.200.20:FF:000727">
    <property type="entry name" value="Cysteine-rich RLK (RECEPTOR-like protein kinase) 23"/>
    <property type="match status" value="1"/>
</dbReference>
<dbReference type="Pfam" id="PF07714">
    <property type="entry name" value="PK_Tyr_Ser-Thr"/>
    <property type="match status" value="1"/>
</dbReference>
<dbReference type="InterPro" id="IPR001245">
    <property type="entry name" value="Ser-Thr/Tyr_kinase_cat_dom"/>
</dbReference>
<evidence type="ECO:0000256" key="6">
    <source>
        <dbReference type="ARBA" id="ARBA00022692"/>
    </source>
</evidence>
<dbReference type="PROSITE" id="PS50026">
    <property type="entry name" value="EGF_3"/>
    <property type="match status" value="1"/>
</dbReference>
<name>A0A8J5M295_ZINOF</name>
<dbReference type="InterPro" id="IPR003609">
    <property type="entry name" value="Pan_app"/>
</dbReference>
<evidence type="ECO:0000256" key="15">
    <source>
        <dbReference type="ARBA" id="ARBA00023170"/>
    </source>
</evidence>
<evidence type="ECO:0000256" key="7">
    <source>
        <dbReference type="ARBA" id="ARBA00022729"/>
    </source>
</evidence>
<dbReference type="GO" id="GO:0004674">
    <property type="term" value="F:protein serine/threonine kinase activity"/>
    <property type="evidence" value="ECO:0007669"/>
    <property type="project" value="UniProtKB-KW"/>
</dbReference>
<comment type="caution">
    <text evidence="29">The sequence shown here is derived from an EMBL/GenBank/DDBJ whole genome shotgun (WGS) entry which is preliminary data.</text>
</comment>
<evidence type="ECO:0000256" key="9">
    <source>
        <dbReference type="ARBA" id="ARBA00022741"/>
    </source>
</evidence>
<keyword evidence="9 19" id="KW-0547">Nucleotide-binding</keyword>
<dbReference type="CDD" id="cd01098">
    <property type="entry name" value="PAN_AP_plant"/>
    <property type="match status" value="1"/>
</dbReference>
<dbReference type="InterPro" id="IPR000858">
    <property type="entry name" value="S_locus_glycoprot_dom"/>
</dbReference>
<dbReference type="PROSITE" id="PS50948">
    <property type="entry name" value="PAN"/>
    <property type="match status" value="1"/>
</dbReference>
<dbReference type="GO" id="GO:0005524">
    <property type="term" value="F:ATP binding"/>
    <property type="evidence" value="ECO:0007669"/>
    <property type="project" value="UniProtKB-UniRule"/>
</dbReference>
<keyword evidence="10 19" id="KW-0418">Kinase</keyword>
<keyword evidence="30" id="KW-1185">Reference proteome</keyword>
<organism evidence="29 30">
    <name type="scientific">Zingiber officinale</name>
    <name type="common">Ginger</name>
    <name type="synonym">Amomum zingiber</name>
    <dbReference type="NCBI Taxonomy" id="94328"/>
    <lineage>
        <taxon>Eukaryota</taxon>
        <taxon>Viridiplantae</taxon>
        <taxon>Streptophyta</taxon>
        <taxon>Embryophyta</taxon>
        <taxon>Tracheophyta</taxon>
        <taxon>Spermatophyta</taxon>
        <taxon>Magnoliopsida</taxon>
        <taxon>Liliopsida</taxon>
        <taxon>Zingiberales</taxon>
        <taxon>Zingiberaceae</taxon>
        <taxon>Zingiber</taxon>
    </lineage>
</organism>
<dbReference type="PANTHER" id="PTHR27002:SF526">
    <property type="entry name" value="OS07G0301500 PROTEIN"/>
    <property type="match status" value="1"/>
</dbReference>
<dbReference type="InterPro" id="IPR000719">
    <property type="entry name" value="Prot_kinase_dom"/>
</dbReference>
<evidence type="ECO:0000256" key="24">
    <source>
        <dbReference type="SAM" id="SignalP"/>
    </source>
</evidence>
<dbReference type="EMBL" id="JACMSC010000002">
    <property type="protein sequence ID" value="KAG6532361.1"/>
    <property type="molecule type" value="Genomic_DNA"/>
</dbReference>
<feature type="compositionally biased region" description="Low complexity" evidence="22">
    <location>
        <begin position="502"/>
        <end position="511"/>
    </location>
</feature>
<keyword evidence="3 19" id="KW-0723">Serine/threonine-protein kinase</keyword>
<dbReference type="SMART" id="SM00108">
    <property type="entry name" value="B_lectin"/>
    <property type="match status" value="1"/>
</dbReference>
<evidence type="ECO:0000259" key="25">
    <source>
        <dbReference type="PROSITE" id="PS50011"/>
    </source>
</evidence>
<dbReference type="Proteomes" id="UP000734854">
    <property type="component" value="Unassembled WGS sequence"/>
</dbReference>
<dbReference type="PROSITE" id="PS01186">
    <property type="entry name" value="EGF_2"/>
    <property type="match status" value="1"/>
</dbReference>
<evidence type="ECO:0000256" key="8">
    <source>
        <dbReference type="ARBA" id="ARBA00022737"/>
    </source>
</evidence>
<keyword evidence="15" id="KW-0675">Receptor</keyword>
<dbReference type="InterPro" id="IPR000742">
    <property type="entry name" value="EGF"/>
</dbReference>
<dbReference type="AlphaFoldDB" id="A0A8J5M295"/>
<feature type="compositionally biased region" description="Polar residues" evidence="22">
    <location>
        <begin position="481"/>
        <end position="493"/>
    </location>
</feature>
<evidence type="ECO:0000256" key="14">
    <source>
        <dbReference type="ARBA" id="ARBA00023157"/>
    </source>
</evidence>
<dbReference type="CDD" id="cd00028">
    <property type="entry name" value="B_lectin"/>
    <property type="match status" value="1"/>
</dbReference>
<feature type="domain" description="Apple" evidence="28">
    <location>
        <begin position="338"/>
        <end position="416"/>
    </location>
</feature>
<evidence type="ECO:0000256" key="5">
    <source>
        <dbReference type="ARBA" id="ARBA00022679"/>
    </source>
</evidence>
<feature type="signal peptide" evidence="24">
    <location>
        <begin position="1"/>
        <end position="23"/>
    </location>
</feature>
<comment type="catalytic activity">
    <reaction evidence="17 19">
        <text>L-threonyl-[protein] + ATP = O-phospho-L-threonyl-[protein] + ADP + H(+)</text>
        <dbReference type="Rhea" id="RHEA:46608"/>
        <dbReference type="Rhea" id="RHEA-COMP:11060"/>
        <dbReference type="Rhea" id="RHEA-COMP:11605"/>
        <dbReference type="ChEBI" id="CHEBI:15378"/>
        <dbReference type="ChEBI" id="CHEBI:30013"/>
        <dbReference type="ChEBI" id="CHEBI:30616"/>
        <dbReference type="ChEBI" id="CHEBI:61977"/>
        <dbReference type="ChEBI" id="CHEBI:456216"/>
        <dbReference type="EC" id="2.7.11.1"/>
    </reaction>
</comment>
<evidence type="ECO:0000256" key="10">
    <source>
        <dbReference type="ARBA" id="ARBA00022777"/>
    </source>
</evidence>
<comment type="catalytic activity">
    <reaction evidence="18 19">
        <text>L-seryl-[protein] + ATP = O-phospho-L-seryl-[protein] + ADP + H(+)</text>
        <dbReference type="Rhea" id="RHEA:17989"/>
        <dbReference type="Rhea" id="RHEA-COMP:9863"/>
        <dbReference type="Rhea" id="RHEA-COMP:11604"/>
        <dbReference type="ChEBI" id="CHEBI:15378"/>
        <dbReference type="ChEBI" id="CHEBI:29999"/>
        <dbReference type="ChEBI" id="CHEBI:30616"/>
        <dbReference type="ChEBI" id="CHEBI:83421"/>
        <dbReference type="ChEBI" id="CHEBI:456216"/>
        <dbReference type="EC" id="2.7.11.1"/>
    </reaction>
</comment>
<keyword evidence="8" id="KW-0677">Repeat</keyword>
<dbReference type="PANTHER" id="PTHR27002">
    <property type="entry name" value="RECEPTOR-LIKE SERINE/THREONINE-PROTEIN KINASE SD1-8"/>
    <property type="match status" value="1"/>
</dbReference>
<evidence type="ECO:0000256" key="18">
    <source>
        <dbReference type="ARBA" id="ARBA00048679"/>
    </source>
</evidence>
<keyword evidence="5 19" id="KW-0808">Transferase</keyword>
<evidence type="ECO:0000256" key="23">
    <source>
        <dbReference type="SAM" id="Phobius"/>
    </source>
</evidence>
<evidence type="ECO:0000259" key="28">
    <source>
        <dbReference type="PROSITE" id="PS50948"/>
    </source>
</evidence>
<keyword evidence="14" id="KW-1015">Disulfide bond</keyword>
<dbReference type="FunFam" id="1.10.510.10:FF:000060">
    <property type="entry name" value="G-type lectin S-receptor-like serine/threonine-protein kinase"/>
    <property type="match status" value="1"/>
</dbReference>
<dbReference type="EC" id="2.7.11.1" evidence="19"/>
<evidence type="ECO:0000259" key="26">
    <source>
        <dbReference type="PROSITE" id="PS50026"/>
    </source>
</evidence>
<feature type="transmembrane region" description="Helical" evidence="23">
    <location>
        <begin position="427"/>
        <end position="449"/>
    </location>
</feature>
<dbReference type="InterPro" id="IPR024171">
    <property type="entry name" value="SRK-like_kinase"/>
</dbReference>
<evidence type="ECO:0000256" key="22">
    <source>
        <dbReference type="SAM" id="MobiDB-lite"/>
    </source>
</evidence>
<feature type="domain" description="Bulb-type lectin" evidence="27">
    <location>
        <begin position="24"/>
        <end position="149"/>
    </location>
</feature>
<comment type="similarity">
    <text evidence="19">Belongs to the protein kinase superfamily. Ser/Thr protein kinase family.</text>
</comment>
<protein>
    <recommendedName>
        <fullName evidence="19">Receptor-like serine/threonine-protein kinase</fullName>
        <ecNumber evidence="19">2.7.11.1</ecNumber>
    </recommendedName>
</protein>
<keyword evidence="11 19" id="KW-0067">ATP-binding</keyword>
<evidence type="ECO:0000256" key="12">
    <source>
        <dbReference type="ARBA" id="ARBA00022989"/>
    </source>
</evidence>
<dbReference type="SMART" id="SM00220">
    <property type="entry name" value="S_TKc"/>
    <property type="match status" value="1"/>
</dbReference>
<evidence type="ECO:0000256" key="2">
    <source>
        <dbReference type="ARBA" id="ARBA00022475"/>
    </source>
</evidence>
<dbReference type="GO" id="GO:0048544">
    <property type="term" value="P:recognition of pollen"/>
    <property type="evidence" value="ECO:0007669"/>
    <property type="project" value="InterPro"/>
</dbReference>
<dbReference type="OrthoDB" id="1910371at2759"/>
<keyword evidence="12 23" id="KW-1133">Transmembrane helix</keyword>
<keyword evidence="13 23" id="KW-0472">Membrane</keyword>
<comment type="caution">
    <text evidence="20">Lacks conserved residue(s) required for the propagation of feature annotation.</text>
</comment>
<keyword evidence="16" id="KW-0325">Glycoprotein</keyword>